<dbReference type="PANTHER" id="PTHR43792:SF16">
    <property type="entry name" value="N-ACETYLTRANSFERASE DOMAIN-CONTAINING PROTEIN"/>
    <property type="match status" value="1"/>
</dbReference>
<accession>A0A660CMZ1</accession>
<dbReference type="InterPro" id="IPR000182">
    <property type="entry name" value="GNAT_dom"/>
</dbReference>
<proteinExistence type="predicted"/>
<sequence>MSTTLLTPRLRLRPLSASDTPQIVALHTDPAVLRYLGRPVDIDTVRREHLPRLLRVDPHSGRPDYLAAETRDDARVVGWFMLRRVDEESLLRAGPDEGALELGYRLERAAWGRGYATEGGRALVEDAFTTLGADRVVATTMAVNTASRRVLEKCGLRLVRTFFPAWDDPLDGAEHGDVAYALSRHEWARTGAGCAHHPTA</sequence>
<evidence type="ECO:0000259" key="1">
    <source>
        <dbReference type="PROSITE" id="PS51186"/>
    </source>
</evidence>
<dbReference type="Gene3D" id="3.40.630.30">
    <property type="match status" value="1"/>
</dbReference>
<comment type="caution">
    <text evidence="2">The sequence shown here is derived from an EMBL/GenBank/DDBJ whole genome shotgun (WGS) entry which is preliminary data.</text>
</comment>
<dbReference type="RefSeq" id="WP_036877055.1">
    <property type="nucleotide sequence ID" value="NZ_JOIJ01000013.1"/>
</dbReference>
<gene>
    <name evidence="2" type="ORF">JD82_04366</name>
</gene>
<dbReference type="Proteomes" id="UP000317303">
    <property type="component" value="Unassembled WGS sequence"/>
</dbReference>
<feature type="domain" description="N-acetyltransferase" evidence="1">
    <location>
        <begin position="10"/>
        <end position="185"/>
    </location>
</feature>
<dbReference type="PANTHER" id="PTHR43792">
    <property type="entry name" value="GNAT FAMILY, PUTATIVE (AFU_ORTHOLOGUE AFUA_3G00765)-RELATED-RELATED"/>
    <property type="match status" value="1"/>
</dbReference>
<reference evidence="2 3" key="1">
    <citation type="submission" date="2019-07" db="EMBL/GenBank/DDBJ databases">
        <title>R&amp;d 2014.</title>
        <authorList>
            <person name="Klenk H.-P."/>
        </authorList>
    </citation>
    <scope>NUCLEOTIDE SEQUENCE [LARGE SCALE GENOMIC DNA]</scope>
    <source>
        <strain evidence="2 3">DSM 43194</strain>
    </source>
</reference>
<dbReference type="SUPFAM" id="SSF55729">
    <property type="entry name" value="Acyl-CoA N-acyltransferases (Nat)"/>
    <property type="match status" value="1"/>
</dbReference>
<dbReference type="InterPro" id="IPR016181">
    <property type="entry name" value="Acyl_CoA_acyltransferase"/>
</dbReference>
<dbReference type="InterPro" id="IPR051531">
    <property type="entry name" value="N-acetyltransferase"/>
</dbReference>
<keyword evidence="2" id="KW-0808">Transferase</keyword>
<evidence type="ECO:0000313" key="3">
    <source>
        <dbReference type="Proteomes" id="UP000317303"/>
    </source>
</evidence>
<dbReference type="PROSITE" id="PS51186">
    <property type="entry name" value="GNAT"/>
    <property type="match status" value="1"/>
</dbReference>
<name>A0A660CMZ1_9PSEU</name>
<protein>
    <submittedName>
        <fullName evidence="2">RimJ/RimL family protein N-acetyltransferase</fullName>
    </submittedName>
</protein>
<dbReference type="EMBL" id="VLJV01000001">
    <property type="protein sequence ID" value="TWH22485.1"/>
    <property type="molecule type" value="Genomic_DNA"/>
</dbReference>
<dbReference type="Pfam" id="PF13302">
    <property type="entry name" value="Acetyltransf_3"/>
    <property type="match status" value="1"/>
</dbReference>
<dbReference type="OrthoDB" id="3533156at2"/>
<organism evidence="2 3">
    <name type="scientific">Prauserella rugosa</name>
    <dbReference type="NCBI Taxonomy" id="43354"/>
    <lineage>
        <taxon>Bacteria</taxon>
        <taxon>Bacillati</taxon>
        <taxon>Actinomycetota</taxon>
        <taxon>Actinomycetes</taxon>
        <taxon>Pseudonocardiales</taxon>
        <taxon>Pseudonocardiaceae</taxon>
        <taxon>Prauserella</taxon>
    </lineage>
</organism>
<dbReference type="AlphaFoldDB" id="A0A660CMZ1"/>
<keyword evidence="3" id="KW-1185">Reference proteome</keyword>
<dbReference type="GO" id="GO:0016747">
    <property type="term" value="F:acyltransferase activity, transferring groups other than amino-acyl groups"/>
    <property type="evidence" value="ECO:0007669"/>
    <property type="project" value="InterPro"/>
</dbReference>
<evidence type="ECO:0000313" key="2">
    <source>
        <dbReference type="EMBL" id="TWH22485.1"/>
    </source>
</evidence>